<comment type="catalytic activity">
    <reaction evidence="14 15">
        <text>NAD(+) + NADPH + H(+)(in) = NADH + NADP(+) + H(+)(out)</text>
        <dbReference type="Rhea" id="RHEA:47992"/>
        <dbReference type="ChEBI" id="CHEBI:15378"/>
        <dbReference type="ChEBI" id="CHEBI:57540"/>
        <dbReference type="ChEBI" id="CHEBI:57783"/>
        <dbReference type="ChEBI" id="CHEBI:57945"/>
        <dbReference type="ChEBI" id="CHEBI:58349"/>
        <dbReference type="EC" id="7.1.1.1"/>
    </reaction>
</comment>
<dbReference type="InterPro" id="IPR012136">
    <property type="entry name" value="NADH_DH_b"/>
</dbReference>
<feature type="domain" description="NADP transhydrogenase beta-like" evidence="17">
    <location>
        <begin position="16"/>
        <end position="479"/>
    </location>
</feature>
<dbReference type="InterPro" id="IPR034300">
    <property type="entry name" value="PNTB-like"/>
</dbReference>
<feature type="transmembrane region" description="Helical" evidence="16">
    <location>
        <begin position="203"/>
        <end position="228"/>
    </location>
</feature>
<evidence type="ECO:0000256" key="11">
    <source>
        <dbReference type="ARBA" id="ARBA00022989"/>
    </source>
</evidence>
<evidence type="ECO:0000256" key="3">
    <source>
        <dbReference type="ARBA" id="ARBA00007919"/>
    </source>
</evidence>
<evidence type="ECO:0000256" key="15">
    <source>
        <dbReference type="PIRNR" id="PIRNR000204"/>
    </source>
</evidence>
<feature type="transmembrane region" description="Helical" evidence="16">
    <location>
        <begin position="178"/>
        <end position="197"/>
    </location>
</feature>
<keyword evidence="7 15" id="KW-0997">Cell inner membrane</keyword>
<keyword evidence="9 15" id="KW-0521">NADP</keyword>
<evidence type="ECO:0000256" key="2">
    <source>
        <dbReference type="ARBA" id="ARBA00004429"/>
    </source>
</evidence>
<evidence type="ECO:0000256" key="6">
    <source>
        <dbReference type="ARBA" id="ARBA00022475"/>
    </source>
</evidence>
<reference evidence="19" key="1">
    <citation type="journal article" date="2019" name="Int. J. Syst. Evol. Microbiol.">
        <title>The Global Catalogue of Microorganisms (GCM) 10K type strain sequencing project: providing services to taxonomists for standard genome sequencing and annotation.</title>
        <authorList>
            <consortium name="The Broad Institute Genomics Platform"/>
            <consortium name="The Broad Institute Genome Sequencing Center for Infectious Disease"/>
            <person name="Wu L."/>
            <person name="Ma J."/>
        </authorList>
    </citation>
    <scope>NUCLEOTIDE SEQUENCE [LARGE SCALE GENOMIC DNA]</scope>
    <source>
        <strain evidence="19">CGMCC 1.12791</strain>
    </source>
</reference>
<dbReference type="PANTHER" id="PTHR44758">
    <property type="entry name" value="NAD(P) TRANSHYDROGENASE SUBUNIT BETA"/>
    <property type="match status" value="1"/>
</dbReference>
<feature type="transmembrane region" description="Helical" evidence="16">
    <location>
        <begin position="259"/>
        <end position="279"/>
    </location>
</feature>
<comment type="similarity">
    <text evidence="3 15">Belongs to the PNT beta subunit family.</text>
</comment>
<comment type="function">
    <text evidence="1 15">The transhydrogenation between NADH and NADP is coupled to respiration and ATP hydrolysis and functions as a proton pump across the membrane.</text>
</comment>
<evidence type="ECO:0000256" key="16">
    <source>
        <dbReference type="SAM" id="Phobius"/>
    </source>
</evidence>
<feature type="transmembrane region" description="Helical" evidence="16">
    <location>
        <begin position="73"/>
        <end position="94"/>
    </location>
</feature>
<keyword evidence="19" id="KW-1185">Reference proteome</keyword>
<dbReference type="PIRSF" id="PIRSF000204">
    <property type="entry name" value="PNTB"/>
    <property type="match status" value="1"/>
</dbReference>
<dbReference type="PANTHER" id="PTHR44758:SF1">
    <property type="entry name" value="NAD(P) TRANSHYDROGENASE SUBUNIT BETA"/>
    <property type="match status" value="1"/>
</dbReference>
<dbReference type="Pfam" id="PF02233">
    <property type="entry name" value="PNTB"/>
    <property type="match status" value="1"/>
</dbReference>
<evidence type="ECO:0000256" key="10">
    <source>
        <dbReference type="ARBA" id="ARBA00022967"/>
    </source>
</evidence>
<feature type="transmembrane region" description="Helical" evidence="16">
    <location>
        <begin position="12"/>
        <end position="31"/>
    </location>
</feature>
<evidence type="ECO:0000256" key="12">
    <source>
        <dbReference type="ARBA" id="ARBA00023027"/>
    </source>
</evidence>
<dbReference type="NCBIfam" id="NF006974">
    <property type="entry name" value="PRK09444.1"/>
    <property type="match status" value="1"/>
</dbReference>
<gene>
    <name evidence="18" type="primary">pntB</name>
    <name evidence="18" type="ORF">GCM10011376_07230</name>
</gene>
<protein>
    <recommendedName>
        <fullName evidence="5 15">NAD(P) transhydrogenase subunit beta</fullName>
        <ecNumber evidence="4 15">7.1.1.1</ecNumber>
    </recommendedName>
    <alternativeName>
        <fullName evidence="15">Nicotinamide nucleotide transhydrogenase subunit beta</fullName>
    </alternativeName>
</protein>
<keyword evidence="8 16" id="KW-0812">Transmembrane</keyword>
<comment type="subcellular location">
    <subcellularLocation>
        <location evidence="2">Cell inner membrane</location>
        <topology evidence="2">Multi-pass membrane protein</topology>
    </subcellularLocation>
</comment>
<feature type="transmembrane region" description="Helical" evidence="16">
    <location>
        <begin position="106"/>
        <end position="127"/>
    </location>
</feature>
<accession>A0ABQ3HGX0</accession>
<dbReference type="EMBL" id="BNAD01000001">
    <property type="protein sequence ID" value="GHE16059.1"/>
    <property type="molecule type" value="Genomic_DNA"/>
</dbReference>
<sequence>MTDFLTSEHLHGFIQGAYIIAALCFIGALAGLARHETAKQGNILGMGGMALALVATVLLMAQQNELAADAPSLGVAVLVVAAMMGTGAVIGAWRARTVEMTGMPELVALLHSFVGLAAVLVGVNSYLQHGAGHDTVHDVEVFVGVFIGAITFTGSIVANLKLSARMKSAPLMLPGRHWLNLAIIVASLALGVWFALVEGDDGAGVGIVPLLAMTVLALVLGFHLVAAIGGGDMPVVVSMLNSYSGWAAAAAGFMLGNDLLIITGALVGSSGAILSYIMCKAMNRSFVSVIAGGFGSDGGPAGEDRDYGDHREIQADEVAELLSHASSVVITPGYGMAVAQAQYPVAEMTRRLRDKGVDVRFGIHPVAGRLPGHMNVLLAEAKVPYDIVLELDEINGDLHDTDVVLVIGANDTVNPAAQEEPGSPIAGMPVLEVWNAKDVVVFKRSMATGYAGVQNPLFFKDNTQMLFGDAKDKVNEIVAALD</sequence>
<keyword evidence="12 15" id="KW-0520">NAD</keyword>
<dbReference type="Proteomes" id="UP000597341">
    <property type="component" value="Unassembled WGS sequence"/>
</dbReference>
<organism evidence="18 19">
    <name type="scientific">Nocardioides flavus</name>
    <name type="common">ex Wang et al. 2016</name>
    <dbReference type="NCBI Taxonomy" id="2058780"/>
    <lineage>
        <taxon>Bacteria</taxon>
        <taxon>Bacillati</taxon>
        <taxon>Actinomycetota</taxon>
        <taxon>Actinomycetes</taxon>
        <taxon>Propionibacteriales</taxon>
        <taxon>Nocardioidaceae</taxon>
        <taxon>Nocardioides</taxon>
    </lineage>
</organism>
<feature type="transmembrane region" description="Helical" evidence="16">
    <location>
        <begin position="139"/>
        <end position="158"/>
    </location>
</feature>
<evidence type="ECO:0000256" key="5">
    <source>
        <dbReference type="ARBA" id="ARBA00014581"/>
    </source>
</evidence>
<dbReference type="SUPFAM" id="SSF52467">
    <property type="entry name" value="DHS-like NAD/FAD-binding domain"/>
    <property type="match status" value="1"/>
</dbReference>
<evidence type="ECO:0000256" key="7">
    <source>
        <dbReference type="ARBA" id="ARBA00022519"/>
    </source>
</evidence>
<feature type="transmembrane region" description="Helical" evidence="16">
    <location>
        <begin position="235"/>
        <end position="253"/>
    </location>
</feature>
<evidence type="ECO:0000256" key="13">
    <source>
        <dbReference type="ARBA" id="ARBA00023136"/>
    </source>
</evidence>
<evidence type="ECO:0000259" key="17">
    <source>
        <dbReference type="Pfam" id="PF02233"/>
    </source>
</evidence>
<dbReference type="InterPro" id="IPR029035">
    <property type="entry name" value="DHS-like_NAD/FAD-binding_dom"/>
</dbReference>
<keyword evidence="10 15" id="KW-1278">Translocase</keyword>
<keyword evidence="6 15" id="KW-1003">Cell membrane</keyword>
<feature type="transmembrane region" description="Helical" evidence="16">
    <location>
        <begin position="43"/>
        <end position="61"/>
    </location>
</feature>
<evidence type="ECO:0000256" key="8">
    <source>
        <dbReference type="ARBA" id="ARBA00022692"/>
    </source>
</evidence>
<evidence type="ECO:0000256" key="14">
    <source>
        <dbReference type="ARBA" id="ARBA00048202"/>
    </source>
</evidence>
<evidence type="ECO:0000256" key="4">
    <source>
        <dbReference type="ARBA" id="ARBA00012943"/>
    </source>
</evidence>
<evidence type="ECO:0000256" key="1">
    <source>
        <dbReference type="ARBA" id="ARBA00003943"/>
    </source>
</evidence>
<dbReference type="RefSeq" id="WP_229856049.1">
    <property type="nucleotide sequence ID" value="NZ_BNAD01000001.1"/>
</dbReference>
<evidence type="ECO:0000313" key="18">
    <source>
        <dbReference type="EMBL" id="GHE16059.1"/>
    </source>
</evidence>
<keyword evidence="11 16" id="KW-1133">Transmembrane helix</keyword>
<evidence type="ECO:0000313" key="19">
    <source>
        <dbReference type="Proteomes" id="UP000597341"/>
    </source>
</evidence>
<dbReference type="EC" id="7.1.1.1" evidence="4 15"/>
<comment type="caution">
    <text evidence="18">The sequence shown here is derived from an EMBL/GenBank/DDBJ whole genome shotgun (WGS) entry which is preliminary data.</text>
</comment>
<proteinExistence type="inferred from homology"/>
<name>A0ABQ3HGX0_9ACTN</name>
<keyword evidence="13 15" id="KW-0472">Membrane</keyword>
<evidence type="ECO:0000256" key="9">
    <source>
        <dbReference type="ARBA" id="ARBA00022857"/>
    </source>
</evidence>
<dbReference type="Gene3D" id="3.40.50.1220">
    <property type="entry name" value="TPP-binding domain"/>
    <property type="match status" value="1"/>
</dbReference>